<sequence length="293" mass="32763">MDIHGFLKTHQLPSTYADTAQKWFIPLCGRLVKHQESAKNSSKAPLVVGINGCQGSGKSTLTDFISAYLTSIYAKKVVCLSIDDFYLDKSQRNALSIKVHPLLATRGVPGTHNMPLALSTFKQLKGSDQVALPRFNKAIDDPFPVNQWPVISAPPDIIILEGWCVGVTPQNAADMKQPINSLEENQDPLGIWRSFVNTELSNDYQSLFDQIDYRVMLKAPSFECVYRWRLEQEHKLAVATQGASTGVMSDEQVAQFIQNYQRLTEHALKTLPTKCDTVYSLDETRTITGEEVK</sequence>
<evidence type="ECO:0000259" key="1">
    <source>
        <dbReference type="Pfam" id="PF00485"/>
    </source>
</evidence>
<dbReference type="EMBL" id="JAUOQI010000001">
    <property type="protein sequence ID" value="MDO6575897.1"/>
    <property type="molecule type" value="Genomic_DNA"/>
</dbReference>
<evidence type="ECO:0000313" key="3">
    <source>
        <dbReference type="Proteomes" id="UP001170717"/>
    </source>
</evidence>
<comment type="caution">
    <text evidence="2">The sequence shown here is derived from an EMBL/GenBank/DDBJ whole genome shotgun (WGS) entry which is preliminary data.</text>
</comment>
<proteinExistence type="predicted"/>
<dbReference type="Pfam" id="PF00485">
    <property type="entry name" value="PRK"/>
    <property type="match status" value="1"/>
</dbReference>
<protein>
    <submittedName>
        <fullName evidence="2">Kinase</fullName>
    </submittedName>
</protein>
<dbReference type="InterPro" id="IPR027417">
    <property type="entry name" value="P-loop_NTPase"/>
</dbReference>
<name>A0AAW7Z0Y6_9ALTE</name>
<keyword evidence="2" id="KW-0418">Kinase</keyword>
<keyword evidence="2" id="KW-0808">Transferase</keyword>
<dbReference type="RefSeq" id="WP_303537777.1">
    <property type="nucleotide sequence ID" value="NZ_JAUOQI010000001.1"/>
</dbReference>
<dbReference type="AlphaFoldDB" id="A0AAW7Z0Y6"/>
<dbReference type="PANTHER" id="PTHR10285">
    <property type="entry name" value="URIDINE KINASE"/>
    <property type="match status" value="1"/>
</dbReference>
<dbReference type="GO" id="GO:0016301">
    <property type="term" value="F:kinase activity"/>
    <property type="evidence" value="ECO:0007669"/>
    <property type="project" value="UniProtKB-KW"/>
</dbReference>
<dbReference type="Proteomes" id="UP001170717">
    <property type="component" value="Unassembled WGS sequence"/>
</dbReference>
<reference evidence="2" key="1">
    <citation type="submission" date="2023-07" db="EMBL/GenBank/DDBJ databases">
        <title>Genome content predicts the carbon catabolic preferences of heterotrophic bacteria.</title>
        <authorList>
            <person name="Gralka M."/>
        </authorList>
    </citation>
    <scope>NUCLEOTIDE SEQUENCE</scope>
    <source>
        <strain evidence="2">F2M12</strain>
    </source>
</reference>
<evidence type="ECO:0000313" key="2">
    <source>
        <dbReference type="EMBL" id="MDO6575897.1"/>
    </source>
</evidence>
<dbReference type="SUPFAM" id="SSF52540">
    <property type="entry name" value="P-loop containing nucleoside triphosphate hydrolases"/>
    <property type="match status" value="1"/>
</dbReference>
<gene>
    <name evidence="2" type="ORF">Q4527_00740</name>
</gene>
<dbReference type="InterPro" id="IPR006083">
    <property type="entry name" value="PRK/URK"/>
</dbReference>
<feature type="domain" description="Phosphoribulokinase/uridine kinase" evidence="1">
    <location>
        <begin position="47"/>
        <end position="163"/>
    </location>
</feature>
<dbReference type="GO" id="GO:0005524">
    <property type="term" value="F:ATP binding"/>
    <property type="evidence" value="ECO:0007669"/>
    <property type="project" value="InterPro"/>
</dbReference>
<dbReference type="Gene3D" id="3.40.50.300">
    <property type="entry name" value="P-loop containing nucleotide triphosphate hydrolases"/>
    <property type="match status" value="1"/>
</dbReference>
<organism evidence="2 3">
    <name type="scientific">Alteromonas stellipolaris</name>
    <dbReference type="NCBI Taxonomy" id="233316"/>
    <lineage>
        <taxon>Bacteria</taxon>
        <taxon>Pseudomonadati</taxon>
        <taxon>Pseudomonadota</taxon>
        <taxon>Gammaproteobacteria</taxon>
        <taxon>Alteromonadales</taxon>
        <taxon>Alteromonadaceae</taxon>
        <taxon>Alteromonas/Salinimonas group</taxon>
        <taxon>Alteromonas</taxon>
    </lineage>
</organism>
<accession>A0AAW7Z0Y6</accession>